<evidence type="ECO:0000313" key="1">
    <source>
        <dbReference type="EMBL" id="MET3578538.1"/>
    </source>
</evidence>
<evidence type="ECO:0000313" key="2">
    <source>
        <dbReference type="Proteomes" id="UP001549204"/>
    </source>
</evidence>
<dbReference type="EMBL" id="JBEPMC010000002">
    <property type="protein sequence ID" value="MET3578538.1"/>
    <property type="molecule type" value="Genomic_DNA"/>
</dbReference>
<keyword evidence="2" id="KW-1185">Reference proteome</keyword>
<name>A0ABV2GJS2_9HYPH</name>
<organism evidence="1 2">
    <name type="scientific">Mesorhizobium robiniae</name>
    <dbReference type="NCBI Taxonomy" id="559315"/>
    <lineage>
        <taxon>Bacteria</taxon>
        <taxon>Pseudomonadati</taxon>
        <taxon>Pseudomonadota</taxon>
        <taxon>Alphaproteobacteria</taxon>
        <taxon>Hyphomicrobiales</taxon>
        <taxon>Phyllobacteriaceae</taxon>
        <taxon>Mesorhizobium</taxon>
    </lineage>
</organism>
<reference evidence="1 2" key="1">
    <citation type="submission" date="2024-06" db="EMBL/GenBank/DDBJ databases">
        <title>Genomic Encyclopedia of Type Strains, Phase IV (KMG-IV): sequencing the most valuable type-strain genomes for metagenomic binning, comparative biology and taxonomic classification.</title>
        <authorList>
            <person name="Goeker M."/>
        </authorList>
    </citation>
    <scope>NUCLEOTIDE SEQUENCE [LARGE SCALE GENOMIC DNA]</scope>
    <source>
        <strain evidence="1 2">DSM 100022</strain>
    </source>
</reference>
<comment type="caution">
    <text evidence="1">The sequence shown here is derived from an EMBL/GenBank/DDBJ whole genome shotgun (WGS) entry which is preliminary data.</text>
</comment>
<gene>
    <name evidence="1" type="ORF">ABID19_001555</name>
</gene>
<accession>A0ABV2GJS2</accession>
<dbReference type="Proteomes" id="UP001549204">
    <property type="component" value="Unassembled WGS sequence"/>
</dbReference>
<proteinExistence type="predicted"/>
<sequence length="85" mass="9189">MSIIIYRSASSTGDARRTAKGRIVVGQRKPDLAITFGSGTYRRSTDWEVLVGYRDFKSLAKAMMEASPKSARAAFSAALASTTQP</sequence>
<protein>
    <submittedName>
        <fullName evidence="1">Uncharacterized protein</fullName>
    </submittedName>
</protein>